<evidence type="ECO:0000256" key="1">
    <source>
        <dbReference type="SAM" id="MobiDB-lite"/>
    </source>
</evidence>
<organism evidence="2">
    <name type="scientific">marine sediment metagenome</name>
    <dbReference type="NCBI Taxonomy" id="412755"/>
    <lineage>
        <taxon>unclassified sequences</taxon>
        <taxon>metagenomes</taxon>
        <taxon>ecological metagenomes</taxon>
    </lineage>
</organism>
<accession>A0A0F9LZF5</accession>
<name>A0A0F9LZF5_9ZZZZ</name>
<feature type="compositionally biased region" description="Polar residues" evidence="1">
    <location>
        <begin position="132"/>
        <end position="151"/>
    </location>
</feature>
<gene>
    <name evidence="2" type="ORF">LCGC14_1217970</name>
</gene>
<comment type="caution">
    <text evidence="2">The sequence shown here is derived from an EMBL/GenBank/DDBJ whole genome shotgun (WGS) entry which is preliminary data.</text>
</comment>
<feature type="region of interest" description="Disordered" evidence="1">
    <location>
        <begin position="131"/>
        <end position="151"/>
    </location>
</feature>
<dbReference type="EMBL" id="LAZR01006386">
    <property type="protein sequence ID" value="KKM92491.1"/>
    <property type="molecule type" value="Genomic_DNA"/>
</dbReference>
<evidence type="ECO:0000313" key="2">
    <source>
        <dbReference type="EMBL" id="KKM92491.1"/>
    </source>
</evidence>
<sequence>MKVNSIKFHIDSGISIFCKSTEEEYNSLRCAIVNYDISIISAPYKKVQEQCKIYKKDFQFQQYYFILFFPLDNIINPHESQISIKSISFFLNGSKRVNFTINKTYTFKELQKKTTTIGKFHDTYRENLQRGRLSSQKKGSSTKHSISPSTNTEETKLFVDSLKKFKNEVQGSNLENLIKKKGKALDFNLKNFGISILCKLLLLTKYVNNLVDNDFQEDLTEFVKLNLSNEKLSEVLI</sequence>
<reference evidence="2" key="1">
    <citation type="journal article" date="2015" name="Nature">
        <title>Complex archaea that bridge the gap between prokaryotes and eukaryotes.</title>
        <authorList>
            <person name="Spang A."/>
            <person name="Saw J.H."/>
            <person name="Jorgensen S.L."/>
            <person name="Zaremba-Niedzwiedzka K."/>
            <person name="Martijn J."/>
            <person name="Lind A.E."/>
            <person name="van Eijk R."/>
            <person name="Schleper C."/>
            <person name="Guy L."/>
            <person name="Ettema T.J."/>
        </authorList>
    </citation>
    <scope>NUCLEOTIDE SEQUENCE</scope>
</reference>
<protein>
    <submittedName>
        <fullName evidence="2">Uncharacterized protein</fullName>
    </submittedName>
</protein>
<dbReference type="AlphaFoldDB" id="A0A0F9LZF5"/>
<proteinExistence type="predicted"/>